<dbReference type="EMBL" id="UYRU01050034">
    <property type="protein sequence ID" value="VDN10811.1"/>
    <property type="molecule type" value="Genomic_DNA"/>
</dbReference>
<keyword evidence="1" id="KW-0732">Signal</keyword>
<sequence>MTSRQKPAIFLLLVLLPLSTQKNEKLAGIFERNEAGLRFLRGFPRGMWGTALAPDLGTYSDSRIDPPLPWLKAKEALTDEHHSYDAQKDYEYFIASKRKQTKLEKGDLSLLEEKDKKHLFGEDYESLPILYLMWWCTEHWPIFYKLLSKGNPEAAELRAKLIEYCPSPCYGEPCKRIIGVSVPSYCEAIGPFEGDFKCQCRRDMEWDQDSNSCKPINPCYLPSYPACFEEGTLACVALDMQTAKCICNVEHMGSDCSQLRNACILRFNRTENTGNKNCGVEFGNRCIPILGTDFYTCRCSAGWITSPLLPYENCALPNDPCTGSAIEQDGVKLNLTVGKECLNGGTCVSSPDLTKAVCVCPTTRGRQTYTGTFC</sequence>
<evidence type="ECO:0000256" key="1">
    <source>
        <dbReference type="SAM" id="SignalP"/>
    </source>
</evidence>
<evidence type="ECO:0000313" key="2">
    <source>
        <dbReference type="EMBL" id="VDN10811.1"/>
    </source>
</evidence>
<proteinExistence type="predicted"/>
<gene>
    <name evidence="2" type="ORF">DILT_LOCUS6642</name>
</gene>
<feature type="signal peptide" evidence="1">
    <location>
        <begin position="1"/>
        <end position="21"/>
    </location>
</feature>
<evidence type="ECO:0008006" key="4">
    <source>
        <dbReference type="Google" id="ProtNLM"/>
    </source>
</evidence>
<name>A0A3P7LX71_DIBLA</name>
<reference evidence="2 3" key="1">
    <citation type="submission" date="2018-11" db="EMBL/GenBank/DDBJ databases">
        <authorList>
            <consortium name="Pathogen Informatics"/>
        </authorList>
    </citation>
    <scope>NUCLEOTIDE SEQUENCE [LARGE SCALE GENOMIC DNA]</scope>
</reference>
<dbReference type="AlphaFoldDB" id="A0A3P7LX71"/>
<evidence type="ECO:0000313" key="3">
    <source>
        <dbReference type="Proteomes" id="UP000281553"/>
    </source>
</evidence>
<protein>
    <recommendedName>
        <fullName evidence="4">EGF-like domain-containing protein</fullName>
    </recommendedName>
</protein>
<dbReference type="Proteomes" id="UP000281553">
    <property type="component" value="Unassembled WGS sequence"/>
</dbReference>
<organism evidence="2 3">
    <name type="scientific">Dibothriocephalus latus</name>
    <name type="common">Fish tapeworm</name>
    <name type="synonym">Diphyllobothrium latum</name>
    <dbReference type="NCBI Taxonomy" id="60516"/>
    <lineage>
        <taxon>Eukaryota</taxon>
        <taxon>Metazoa</taxon>
        <taxon>Spiralia</taxon>
        <taxon>Lophotrochozoa</taxon>
        <taxon>Platyhelminthes</taxon>
        <taxon>Cestoda</taxon>
        <taxon>Eucestoda</taxon>
        <taxon>Diphyllobothriidea</taxon>
        <taxon>Diphyllobothriidae</taxon>
        <taxon>Dibothriocephalus</taxon>
    </lineage>
</organism>
<feature type="chain" id="PRO_5017986720" description="EGF-like domain-containing protein" evidence="1">
    <location>
        <begin position="22"/>
        <end position="374"/>
    </location>
</feature>
<dbReference type="OrthoDB" id="6130531at2759"/>
<accession>A0A3P7LX71</accession>
<keyword evidence="3" id="KW-1185">Reference proteome</keyword>